<organism evidence="1">
    <name type="scientific">marine sediment metagenome</name>
    <dbReference type="NCBI Taxonomy" id="412755"/>
    <lineage>
        <taxon>unclassified sequences</taxon>
        <taxon>metagenomes</taxon>
        <taxon>ecological metagenomes</taxon>
    </lineage>
</organism>
<accession>X0VJY4</accession>
<reference evidence="1" key="1">
    <citation type="journal article" date="2014" name="Front. Microbiol.">
        <title>High frequency of phylogenetically diverse reductive dehalogenase-homologous genes in deep subseafloor sedimentary metagenomes.</title>
        <authorList>
            <person name="Kawai M."/>
            <person name="Futagami T."/>
            <person name="Toyoda A."/>
            <person name="Takaki Y."/>
            <person name="Nishi S."/>
            <person name="Hori S."/>
            <person name="Arai W."/>
            <person name="Tsubouchi T."/>
            <person name="Morono Y."/>
            <person name="Uchiyama I."/>
            <person name="Ito T."/>
            <person name="Fujiyama A."/>
            <person name="Inagaki F."/>
            <person name="Takami H."/>
        </authorList>
    </citation>
    <scope>NUCLEOTIDE SEQUENCE</scope>
    <source>
        <strain evidence="1">Expedition CK06-06</strain>
    </source>
</reference>
<evidence type="ECO:0000313" key="1">
    <source>
        <dbReference type="EMBL" id="GAG00886.1"/>
    </source>
</evidence>
<gene>
    <name evidence="1" type="ORF">S01H1_43570</name>
</gene>
<sequence>TILTFNEGRDMAINFKNKFIIELIKIHIETKSYILKKIIGILIQFLWLKKVG</sequence>
<feature type="non-terminal residue" evidence="1">
    <location>
        <position position="1"/>
    </location>
</feature>
<comment type="caution">
    <text evidence="1">The sequence shown here is derived from an EMBL/GenBank/DDBJ whole genome shotgun (WGS) entry which is preliminary data.</text>
</comment>
<protein>
    <submittedName>
        <fullName evidence="1">Uncharacterized protein</fullName>
    </submittedName>
</protein>
<proteinExistence type="predicted"/>
<dbReference type="AlphaFoldDB" id="X0VJY4"/>
<dbReference type="EMBL" id="BARS01027761">
    <property type="protein sequence ID" value="GAG00886.1"/>
    <property type="molecule type" value="Genomic_DNA"/>
</dbReference>
<name>X0VJY4_9ZZZZ</name>